<gene>
    <name evidence="1" type="ORF">CGL51_10275</name>
    <name evidence="2" type="ORF">CGL52_01355</name>
</gene>
<dbReference type="PANTHER" id="PTHR42685">
    <property type="entry name" value="GERANYLGERANYL DIPHOSPHATE REDUCTASE"/>
    <property type="match status" value="1"/>
</dbReference>
<name>A0A371QW52_9CREN</name>
<protein>
    <submittedName>
        <fullName evidence="1">Dehydrogenase (Flavoprotein)-like protein</fullName>
    </submittedName>
</protein>
<evidence type="ECO:0000313" key="2">
    <source>
        <dbReference type="EMBL" id="RFB00256.1"/>
    </source>
</evidence>
<dbReference type="Gene3D" id="3.50.50.60">
    <property type="entry name" value="FAD/NAD(P)-binding domain"/>
    <property type="match status" value="1"/>
</dbReference>
<reference evidence="3 4" key="1">
    <citation type="submission" date="2017-07" db="EMBL/GenBank/DDBJ databases">
        <title>Draft genome sequence of aerobic hyperthermophilic archaea, Pyrobaculum aerophilum YKB31 and YKB32.</title>
        <authorList>
            <person name="Mochizuki T."/>
            <person name="Berliner A.J."/>
            <person name="Yoshida-Takashima Y."/>
            <person name="Takaki Y."/>
            <person name="Nunoura T."/>
            <person name="Takai K."/>
        </authorList>
    </citation>
    <scope>NUCLEOTIDE SEQUENCE [LARGE SCALE GENOMIC DNA]</scope>
    <source>
        <strain evidence="1 4">YKB31</strain>
        <strain evidence="2 3">YKB32</strain>
    </source>
</reference>
<dbReference type="SUPFAM" id="SSF51905">
    <property type="entry name" value="FAD/NAD(P)-binding domain"/>
    <property type="match status" value="1"/>
</dbReference>
<dbReference type="EMBL" id="NMUF01000002">
    <property type="protein sequence ID" value="RFB00256.1"/>
    <property type="molecule type" value="Genomic_DNA"/>
</dbReference>
<dbReference type="InterPro" id="IPR050407">
    <property type="entry name" value="Geranylgeranyl_reductase"/>
</dbReference>
<dbReference type="Proteomes" id="UP000256877">
    <property type="component" value="Unassembled WGS sequence"/>
</dbReference>
<dbReference type="EMBL" id="NMUE01000038">
    <property type="protein sequence ID" value="RFA94316.1"/>
    <property type="molecule type" value="Genomic_DNA"/>
</dbReference>
<dbReference type="PANTHER" id="PTHR42685:SF20">
    <property type="entry name" value="HYDROGENASE, PUTATIVE-RELATED"/>
    <property type="match status" value="1"/>
</dbReference>
<dbReference type="OrthoDB" id="6062at2157"/>
<dbReference type="FunFam" id="3.50.50.60:FF:000579">
    <property type="entry name" value="FAD dependent oxidoreductase"/>
    <property type="match status" value="1"/>
</dbReference>
<dbReference type="Proteomes" id="UP000257123">
    <property type="component" value="Unassembled WGS sequence"/>
</dbReference>
<organism evidence="1 4">
    <name type="scientific">Pyrobaculum aerophilum</name>
    <dbReference type="NCBI Taxonomy" id="13773"/>
    <lineage>
        <taxon>Archaea</taxon>
        <taxon>Thermoproteota</taxon>
        <taxon>Thermoprotei</taxon>
        <taxon>Thermoproteales</taxon>
        <taxon>Thermoproteaceae</taxon>
        <taxon>Pyrobaculum</taxon>
    </lineage>
</organism>
<dbReference type="RefSeq" id="WP_116421664.1">
    <property type="nucleotide sequence ID" value="NZ_NMUE01000038.1"/>
</dbReference>
<sequence>MRPGVRVVGLGPAGSAFLKFYGRAYGVDRARRYFKACGEAVPVETPLVDMKYVVDRVRRYKFFYWQREVGEVAYAKPRWYVVNKAAWVDSMRAGAAGAGEAEVLVKAGGPYQSQGVKITVARAYVDGVKLEEETAYFIFPPESIGFYWIFPHGGVYNVGAGFIGVDNPVPLIHEFIKKWIGGGRVLEVRGAPLTVLPNVVLHDGEGFRIGEAAGLVYPLTGEGIRPGILSAKALAESLNAKNPLESYKRAVRHIVKQVEFQKRLLKTAERLLNKGSSILELVDDAVLRQYIEENLSAKTLFITLAKRPAAGVRLVAALVK</sequence>
<accession>A0A371QW52</accession>
<dbReference type="AlphaFoldDB" id="A0A371QW52"/>
<comment type="caution">
    <text evidence="1">The sequence shown here is derived from an EMBL/GenBank/DDBJ whole genome shotgun (WGS) entry which is preliminary data.</text>
</comment>
<evidence type="ECO:0000313" key="1">
    <source>
        <dbReference type="EMBL" id="RFA94316.1"/>
    </source>
</evidence>
<evidence type="ECO:0000313" key="3">
    <source>
        <dbReference type="Proteomes" id="UP000256877"/>
    </source>
</evidence>
<evidence type="ECO:0000313" key="4">
    <source>
        <dbReference type="Proteomes" id="UP000257123"/>
    </source>
</evidence>
<dbReference type="InterPro" id="IPR036188">
    <property type="entry name" value="FAD/NAD-bd_sf"/>
</dbReference>
<proteinExistence type="predicted"/>